<dbReference type="EC" id="4.1.1.44" evidence="2"/>
<keyword evidence="2" id="KW-0456">Lyase</keyword>
<evidence type="ECO:0000313" key="2">
    <source>
        <dbReference type="EMBL" id="MFD1694540.1"/>
    </source>
</evidence>
<accession>A0ABW4JRR8</accession>
<dbReference type="EMBL" id="JBHUFA010000001">
    <property type="protein sequence ID" value="MFD1694540.1"/>
    <property type="molecule type" value="Genomic_DNA"/>
</dbReference>
<dbReference type="Proteomes" id="UP001597327">
    <property type="component" value="Unassembled WGS sequence"/>
</dbReference>
<name>A0ABW4JRR8_9HYPH</name>
<dbReference type="InterPro" id="IPR052512">
    <property type="entry name" value="4CMD/NDH-1_regulator"/>
</dbReference>
<dbReference type="InterPro" id="IPR029032">
    <property type="entry name" value="AhpD-like"/>
</dbReference>
<dbReference type="RefSeq" id="WP_280115327.1">
    <property type="nucleotide sequence ID" value="NZ_JBHUFA010000001.1"/>
</dbReference>
<keyword evidence="3" id="KW-1185">Reference proteome</keyword>
<dbReference type="SUPFAM" id="SSF69118">
    <property type="entry name" value="AhpD-like"/>
    <property type="match status" value="1"/>
</dbReference>
<organism evidence="2 3">
    <name type="scientific">Roseibium aestuarii</name>
    <dbReference type="NCBI Taxonomy" id="2600299"/>
    <lineage>
        <taxon>Bacteria</taxon>
        <taxon>Pseudomonadati</taxon>
        <taxon>Pseudomonadota</taxon>
        <taxon>Alphaproteobacteria</taxon>
        <taxon>Hyphomicrobiales</taxon>
        <taxon>Stappiaceae</taxon>
        <taxon>Roseibium</taxon>
    </lineage>
</organism>
<feature type="domain" description="Carboxymuconolactone decarboxylase-like" evidence="1">
    <location>
        <begin position="39"/>
        <end position="122"/>
    </location>
</feature>
<dbReference type="Pfam" id="PF02627">
    <property type="entry name" value="CMD"/>
    <property type="match status" value="1"/>
</dbReference>
<evidence type="ECO:0000259" key="1">
    <source>
        <dbReference type="Pfam" id="PF02627"/>
    </source>
</evidence>
<dbReference type="PANTHER" id="PTHR33570:SF2">
    <property type="entry name" value="CARBOXYMUCONOLACTONE DECARBOXYLASE-LIKE DOMAIN-CONTAINING PROTEIN"/>
    <property type="match status" value="1"/>
</dbReference>
<dbReference type="InterPro" id="IPR003779">
    <property type="entry name" value="CMD-like"/>
</dbReference>
<sequence>MSNRAPGSRFETGMTTRRSVLGDAHVDRAGANTTDFDRDFQTLITESAWGTVWADDTFTKRERSIVTLALLAALGHHEELAMHIRATAQTGASEADIKEVLMHVAIYAGVPAANTAFKIAKETLAGMKAG</sequence>
<evidence type="ECO:0000313" key="3">
    <source>
        <dbReference type="Proteomes" id="UP001597327"/>
    </source>
</evidence>
<comment type="caution">
    <text evidence="2">The sequence shown here is derived from an EMBL/GenBank/DDBJ whole genome shotgun (WGS) entry which is preliminary data.</text>
</comment>
<dbReference type="PANTHER" id="PTHR33570">
    <property type="entry name" value="4-CARBOXYMUCONOLACTONE DECARBOXYLASE FAMILY PROTEIN"/>
    <property type="match status" value="1"/>
</dbReference>
<dbReference type="NCBIfam" id="TIGR02425">
    <property type="entry name" value="decarb_PcaC"/>
    <property type="match status" value="1"/>
</dbReference>
<gene>
    <name evidence="2" type="primary">pcaC</name>
    <name evidence="2" type="ORF">ACFSC7_03360</name>
</gene>
<proteinExistence type="predicted"/>
<dbReference type="InterPro" id="IPR012788">
    <property type="entry name" value="Decarb_PcaC"/>
</dbReference>
<dbReference type="GO" id="GO:0047575">
    <property type="term" value="F:4-carboxymuconolactone decarboxylase activity"/>
    <property type="evidence" value="ECO:0007669"/>
    <property type="project" value="UniProtKB-EC"/>
</dbReference>
<protein>
    <submittedName>
        <fullName evidence="2">4-carboxymuconolactone decarboxylase</fullName>
        <ecNumber evidence="2">4.1.1.44</ecNumber>
    </submittedName>
</protein>
<reference evidence="3" key="1">
    <citation type="journal article" date="2019" name="Int. J. Syst. Evol. Microbiol.">
        <title>The Global Catalogue of Microorganisms (GCM) 10K type strain sequencing project: providing services to taxonomists for standard genome sequencing and annotation.</title>
        <authorList>
            <consortium name="The Broad Institute Genomics Platform"/>
            <consortium name="The Broad Institute Genome Sequencing Center for Infectious Disease"/>
            <person name="Wu L."/>
            <person name="Ma J."/>
        </authorList>
    </citation>
    <scope>NUCLEOTIDE SEQUENCE [LARGE SCALE GENOMIC DNA]</scope>
    <source>
        <strain evidence="3">JCM 3369</strain>
    </source>
</reference>
<dbReference type="Gene3D" id="1.20.1290.10">
    <property type="entry name" value="AhpD-like"/>
    <property type="match status" value="1"/>
</dbReference>